<feature type="transmembrane region" description="Helical" evidence="6">
    <location>
        <begin position="214"/>
        <end position="237"/>
    </location>
</feature>
<dbReference type="AlphaFoldDB" id="A0A1W6LLG5"/>
<feature type="transmembrane region" description="Helical" evidence="6">
    <location>
        <begin position="249"/>
        <end position="270"/>
    </location>
</feature>
<evidence type="ECO:0000256" key="1">
    <source>
        <dbReference type="ARBA" id="ARBA00004141"/>
    </source>
</evidence>
<name>A0A1W6LLG5_9BACT</name>
<feature type="transmembrane region" description="Helical" evidence="6">
    <location>
        <begin position="145"/>
        <end position="165"/>
    </location>
</feature>
<keyword evidence="8" id="KW-1185">Reference proteome</keyword>
<keyword evidence="5 6" id="KW-0472">Membrane</keyword>
<dbReference type="PANTHER" id="PTHR21716:SF64">
    <property type="entry name" value="AI-2 TRANSPORT PROTEIN TQSA"/>
    <property type="match status" value="1"/>
</dbReference>
<feature type="transmembrane region" description="Helical" evidence="6">
    <location>
        <begin position="9"/>
        <end position="28"/>
    </location>
</feature>
<dbReference type="GO" id="GO:0055085">
    <property type="term" value="P:transmembrane transport"/>
    <property type="evidence" value="ECO:0007669"/>
    <property type="project" value="TreeGrafter"/>
</dbReference>
<evidence type="ECO:0000256" key="2">
    <source>
        <dbReference type="ARBA" id="ARBA00009773"/>
    </source>
</evidence>
<keyword evidence="4 6" id="KW-1133">Transmembrane helix</keyword>
<dbReference type="RefSeq" id="WP_085755308.1">
    <property type="nucleotide sequence ID" value="NZ_CP021023.1"/>
</dbReference>
<gene>
    <name evidence="7" type="primary">tqsA</name>
    <name evidence="7" type="ORF">STSP1_01006</name>
</gene>
<evidence type="ECO:0000256" key="6">
    <source>
        <dbReference type="SAM" id="Phobius"/>
    </source>
</evidence>
<dbReference type="EMBL" id="CP021023">
    <property type="protein sequence ID" value="ARN56619.1"/>
    <property type="molecule type" value="Genomic_DNA"/>
</dbReference>
<feature type="transmembrane region" description="Helical" evidence="6">
    <location>
        <begin position="65"/>
        <end position="93"/>
    </location>
</feature>
<organism evidence="7 8">
    <name type="scientific">Sedimentisphaera salicampi</name>
    <dbReference type="NCBI Taxonomy" id="1941349"/>
    <lineage>
        <taxon>Bacteria</taxon>
        <taxon>Pseudomonadati</taxon>
        <taxon>Planctomycetota</taxon>
        <taxon>Phycisphaerae</taxon>
        <taxon>Sedimentisphaerales</taxon>
        <taxon>Sedimentisphaeraceae</taxon>
        <taxon>Sedimentisphaera</taxon>
    </lineage>
</organism>
<proteinExistence type="inferred from homology"/>
<dbReference type="Proteomes" id="UP000193334">
    <property type="component" value="Chromosome"/>
</dbReference>
<evidence type="ECO:0000313" key="7">
    <source>
        <dbReference type="EMBL" id="ARN56619.1"/>
    </source>
</evidence>
<dbReference type="KEGG" id="pbp:STSP1_01006"/>
<comment type="subcellular location">
    <subcellularLocation>
        <location evidence="1">Membrane</location>
        <topology evidence="1">Multi-pass membrane protein</topology>
    </subcellularLocation>
</comment>
<evidence type="ECO:0000256" key="4">
    <source>
        <dbReference type="ARBA" id="ARBA00022989"/>
    </source>
</evidence>
<evidence type="ECO:0000256" key="3">
    <source>
        <dbReference type="ARBA" id="ARBA00022692"/>
    </source>
</evidence>
<comment type="similarity">
    <text evidence="2">Belongs to the autoinducer-2 exporter (AI-2E) (TC 2.A.86) family.</text>
</comment>
<evidence type="ECO:0000313" key="8">
    <source>
        <dbReference type="Proteomes" id="UP000193334"/>
    </source>
</evidence>
<feature type="transmembrane region" description="Helical" evidence="6">
    <location>
        <begin position="34"/>
        <end position="53"/>
    </location>
</feature>
<dbReference type="Pfam" id="PF01594">
    <property type="entry name" value="AI-2E_transport"/>
    <property type="match status" value="1"/>
</dbReference>
<sequence length="342" mass="37757">MEELNKEQSYLVTASLLILASVAIGFVLQYSSSIMIPFTFAVFIVQLVSPILDYQVIKLNVSRKIAIATSMLLVIVILAVICILLVNTISILLRTANSYTDTYVGFIEKYLWKSDLFGIELDRAQLTSQIRSYIPRIVSGTFGTIMSFLSKFTLVSIFVMFLLVGRNPYVIQKGIYAEIDHQVRKYLIIKTIMSVLTGLLVWAILSAFNLKLAVVFGTLAFLLNYIPSLGSIIASLLPVPVVLAQFGNPWMAAAVIASPAVVEFTIGNVIEPRILGKGLNLHPVTVLFSLTFWGLLWGIPGMFLAAPITAIIRIILMQFETLRPAGMLLAGHLPEKINNSEN</sequence>
<dbReference type="OrthoDB" id="9799225at2"/>
<feature type="transmembrane region" description="Helical" evidence="6">
    <location>
        <begin position="186"/>
        <end position="208"/>
    </location>
</feature>
<accession>A0A1W6LLG5</accession>
<keyword evidence="3 6" id="KW-0812">Transmembrane</keyword>
<evidence type="ECO:0000256" key="5">
    <source>
        <dbReference type="ARBA" id="ARBA00023136"/>
    </source>
</evidence>
<dbReference type="InterPro" id="IPR002549">
    <property type="entry name" value="AI-2E-like"/>
</dbReference>
<dbReference type="PANTHER" id="PTHR21716">
    <property type="entry name" value="TRANSMEMBRANE PROTEIN"/>
    <property type="match status" value="1"/>
</dbReference>
<dbReference type="GO" id="GO:0016020">
    <property type="term" value="C:membrane"/>
    <property type="evidence" value="ECO:0007669"/>
    <property type="project" value="UniProtKB-SubCell"/>
</dbReference>
<dbReference type="STRING" id="1941349.STSP1_01006"/>
<protein>
    <submittedName>
        <fullName evidence="7">Transport of quorum-sensing signal protein</fullName>
    </submittedName>
</protein>
<reference evidence="8" key="1">
    <citation type="submission" date="2017-04" db="EMBL/GenBank/DDBJ databases">
        <title>Comparative genomics and description of representatives of a novel lineage of planctomycetes thriving in anoxic sediments.</title>
        <authorList>
            <person name="Spring S."/>
            <person name="Bunk B."/>
            <person name="Sproer C."/>
        </authorList>
    </citation>
    <scope>NUCLEOTIDE SEQUENCE [LARGE SCALE GENOMIC DNA]</scope>
    <source>
        <strain evidence="8">ST-PulAB-D4</strain>
    </source>
</reference>
<feature type="transmembrane region" description="Helical" evidence="6">
    <location>
        <begin position="290"/>
        <end position="316"/>
    </location>
</feature>